<dbReference type="SUPFAM" id="SSF51161">
    <property type="entry name" value="Trimeric LpxA-like enzymes"/>
    <property type="match status" value="1"/>
</dbReference>
<dbReference type="RefSeq" id="WP_114546941.1">
    <property type="nucleotide sequence ID" value="NZ_CALJMG010000064.1"/>
</dbReference>
<reference evidence="6" key="2">
    <citation type="submission" date="2018-05" db="EMBL/GenBank/DDBJ databases">
        <title>Genome Sequencing of selected type strains of the family Eggerthellaceae.</title>
        <authorList>
            <person name="Danylec N."/>
            <person name="Stoll D.A."/>
            <person name="Doetsch A."/>
            <person name="Huch M."/>
        </authorList>
    </citation>
    <scope>NUCLEOTIDE SEQUENCE [LARGE SCALE GENOMIC DNA]</scope>
    <source>
        <strain evidence="6">DSM 16107</strain>
    </source>
</reference>
<dbReference type="InterPro" id="IPR001451">
    <property type="entry name" value="Hexapep"/>
</dbReference>
<evidence type="ECO:0000256" key="1">
    <source>
        <dbReference type="ARBA" id="ARBA00022679"/>
    </source>
</evidence>
<dbReference type="Proteomes" id="UP000270112">
    <property type="component" value="Unassembled WGS sequence"/>
</dbReference>
<evidence type="ECO:0000313" key="5">
    <source>
        <dbReference type="Proteomes" id="UP000253817"/>
    </source>
</evidence>
<gene>
    <name evidence="3" type="ORF">C1876_11905</name>
    <name evidence="4" type="ORF">DMP09_05730</name>
</gene>
<dbReference type="EMBL" id="PPTT01000021">
    <property type="protein sequence ID" value="RDB67794.1"/>
    <property type="molecule type" value="Genomic_DNA"/>
</dbReference>
<evidence type="ECO:0000313" key="6">
    <source>
        <dbReference type="Proteomes" id="UP000270112"/>
    </source>
</evidence>
<dbReference type="CDD" id="cd03349">
    <property type="entry name" value="LbH_XAT"/>
    <property type="match status" value="1"/>
</dbReference>
<keyword evidence="5" id="KW-1185">Reference proteome</keyword>
<dbReference type="Proteomes" id="UP000253817">
    <property type="component" value="Unassembled WGS sequence"/>
</dbReference>
<protein>
    <submittedName>
        <fullName evidence="4">Acetyltransferase</fullName>
    </submittedName>
</protein>
<dbReference type="Gene3D" id="2.160.10.10">
    <property type="entry name" value="Hexapeptide repeat proteins"/>
    <property type="match status" value="1"/>
</dbReference>
<keyword evidence="2" id="KW-0677">Repeat</keyword>
<comment type="caution">
    <text evidence="4">The sequence shown here is derived from an EMBL/GenBank/DDBJ whole genome shotgun (WGS) entry which is preliminary data.</text>
</comment>
<dbReference type="PANTHER" id="PTHR43300">
    <property type="entry name" value="ACETYLTRANSFERASE"/>
    <property type="match status" value="1"/>
</dbReference>
<dbReference type="InterPro" id="IPR011004">
    <property type="entry name" value="Trimer_LpxA-like_sf"/>
</dbReference>
<organism evidence="4 6">
    <name type="scientific">Eggerthella sinensis</name>
    <dbReference type="NCBI Taxonomy" id="242230"/>
    <lineage>
        <taxon>Bacteria</taxon>
        <taxon>Bacillati</taxon>
        <taxon>Actinomycetota</taxon>
        <taxon>Coriobacteriia</taxon>
        <taxon>Eggerthellales</taxon>
        <taxon>Eggerthellaceae</taxon>
        <taxon>Eggerthella</taxon>
    </lineage>
</organism>
<dbReference type="PROSITE" id="PS00101">
    <property type="entry name" value="HEXAPEP_TRANSFERASES"/>
    <property type="match status" value="1"/>
</dbReference>
<dbReference type="AlphaFoldDB" id="A0A3N0J0Y0"/>
<reference evidence="4" key="3">
    <citation type="journal article" date="2019" name="Microbiol. Resour. Announc.">
        <title>Draft Genome Sequences of Type Strains of Gordonibacter faecihominis, Paraeggerthella hongkongensis, Parvibacter caecicola,Slackia equolifaciens, Slackia faecicanis, and Slackia isoflavoniconvertens.</title>
        <authorList>
            <person name="Danylec N."/>
            <person name="Stoll D.A."/>
            <person name="Dotsch A."/>
            <person name="Huch M."/>
        </authorList>
    </citation>
    <scope>NUCLEOTIDE SEQUENCE</scope>
    <source>
        <strain evidence="4">DSM 16107</strain>
    </source>
</reference>
<evidence type="ECO:0000313" key="4">
    <source>
        <dbReference type="EMBL" id="RNM42242.1"/>
    </source>
</evidence>
<dbReference type="PANTHER" id="PTHR43300:SF11">
    <property type="entry name" value="ACETYLTRANSFERASE RV3034C-RELATED"/>
    <property type="match status" value="1"/>
</dbReference>
<sequence>MSKIQRIVRRVLFPVRKIEWRLQNRKNATSMQNPFDMGKVIVGRYSYGKLNVSFFGAPNEALSIGDFCSIADGVKFICGGDHRMDTIMTFPFEHRVFGRVEAICKGPIVVEDDVWIGTNAVILSGVTLGRGSVVAAGAVVGKDVPPYAIVGGIPAKIVKYRFSEDTIQELMRVDFSCVDDDFVRSHRNEFLGELSQGTIEILKNHA</sequence>
<evidence type="ECO:0000256" key="2">
    <source>
        <dbReference type="ARBA" id="ARBA00022737"/>
    </source>
</evidence>
<dbReference type="Pfam" id="PF00132">
    <property type="entry name" value="Hexapep"/>
    <property type="match status" value="1"/>
</dbReference>
<name>A0A3N0J0Y0_9ACTN</name>
<accession>A0A3N0J0Y0</accession>
<evidence type="ECO:0000313" key="3">
    <source>
        <dbReference type="EMBL" id="RDB67794.1"/>
    </source>
</evidence>
<keyword evidence="1 4" id="KW-0808">Transferase</keyword>
<dbReference type="InterPro" id="IPR018357">
    <property type="entry name" value="Hexapep_transf_CS"/>
</dbReference>
<dbReference type="OrthoDB" id="2643438at2"/>
<reference evidence="3 5" key="1">
    <citation type="journal article" date="2018" name="Elife">
        <title>Discovery and characterization of a prevalent human gut bacterial enzyme sufficient for the inactivation of a family of plant toxins.</title>
        <authorList>
            <person name="Koppel N."/>
            <person name="Bisanz J.E."/>
            <person name="Pandelia M.E."/>
            <person name="Turnbaugh P.J."/>
            <person name="Balskus E.P."/>
        </authorList>
    </citation>
    <scope>NUCLEOTIDE SEQUENCE [LARGE SCALE GENOMIC DNA]</scope>
    <source>
        <strain evidence="3 5">DSM 16107</strain>
    </source>
</reference>
<dbReference type="GO" id="GO:0016740">
    <property type="term" value="F:transferase activity"/>
    <property type="evidence" value="ECO:0007669"/>
    <property type="project" value="UniProtKB-KW"/>
</dbReference>
<proteinExistence type="predicted"/>
<dbReference type="InterPro" id="IPR050179">
    <property type="entry name" value="Trans_hexapeptide_repeat"/>
</dbReference>
<dbReference type="EMBL" id="QICC01000016">
    <property type="protein sequence ID" value="RNM42242.1"/>
    <property type="molecule type" value="Genomic_DNA"/>
</dbReference>